<evidence type="ECO:0000256" key="1">
    <source>
        <dbReference type="SAM" id="Phobius"/>
    </source>
</evidence>
<keyword evidence="4" id="KW-1185">Reference proteome</keyword>
<dbReference type="AlphaFoldDB" id="A0A1H6FMM2"/>
<name>A0A1H6FMM2_THEAL</name>
<evidence type="ECO:0000313" key="3">
    <source>
        <dbReference type="EMBL" id="SEH12161.1"/>
    </source>
</evidence>
<dbReference type="STRING" id="29539.SAMN02745716_1002"/>
<evidence type="ECO:0000259" key="2">
    <source>
        <dbReference type="Pfam" id="PF02470"/>
    </source>
</evidence>
<dbReference type="PROSITE" id="PS51257">
    <property type="entry name" value="PROKAR_LIPOPROTEIN"/>
    <property type="match status" value="1"/>
</dbReference>
<evidence type="ECO:0000313" key="4">
    <source>
        <dbReference type="Proteomes" id="UP000222056"/>
    </source>
</evidence>
<reference evidence="4" key="1">
    <citation type="submission" date="2016-10" db="EMBL/GenBank/DDBJ databases">
        <authorList>
            <person name="Varghese N."/>
            <person name="Submissions S."/>
        </authorList>
    </citation>
    <scope>NUCLEOTIDE SEQUENCE [LARGE SCALE GENOMIC DNA]</scope>
    <source>
        <strain evidence="4">ATCC 35263</strain>
    </source>
</reference>
<dbReference type="PANTHER" id="PTHR33371">
    <property type="entry name" value="INTERMEMBRANE PHOSPHOLIPID TRANSPORT SYSTEM BINDING PROTEIN MLAD-RELATED"/>
    <property type="match status" value="1"/>
</dbReference>
<proteinExistence type="predicted"/>
<protein>
    <submittedName>
        <fullName evidence="3">Virulence factor Mce family protein</fullName>
    </submittedName>
</protein>
<dbReference type="EMBL" id="FNWJ01000001">
    <property type="protein sequence ID" value="SEH12161.1"/>
    <property type="molecule type" value="Genomic_DNA"/>
</dbReference>
<dbReference type="Pfam" id="PF02470">
    <property type="entry name" value="MlaD"/>
    <property type="match status" value="1"/>
</dbReference>
<feature type="transmembrane region" description="Helical" evidence="1">
    <location>
        <begin position="12"/>
        <end position="32"/>
    </location>
</feature>
<keyword evidence="1" id="KW-1133">Transmembrane helix</keyword>
<dbReference type="RefSeq" id="WP_093116761.1">
    <property type="nucleotide sequence ID" value="NZ_FNWJ01000001.1"/>
</dbReference>
<dbReference type="InterPro" id="IPR003399">
    <property type="entry name" value="Mce/MlaD"/>
</dbReference>
<keyword evidence="1" id="KW-0812">Transmembrane</keyword>
<dbReference type="InterPro" id="IPR052336">
    <property type="entry name" value="MlaD_Phospholipid_Transporter"/>
</dbReference>
<dbReference type="PANTHER" id="PTHR33371:SF4">
    <property type="entry name" value="INTERMEMBRANE PHOSPHOLIPID TRANSPORT SYSTEM BINDING PROTEIN MLAD"/>
    <property type="match status" value="1"/>
</dbReference>
<gene>
    <name evidence="3" type="ORF">SAMN02745716_1002</name>
</gene>
<keyword evidence="1" id="KW-0472">Membrane</keyword>
<dbReference type="Proteomes" id="UP000222056">
    <property type="component" value="Unassembled WGS sequence"/>
</dbReference>
<sequence>MIKQAPSIGRILVMFGFALSCFGILLFLWVSFGGELPLRPKGYRVHVAFPEATQLVEEAEVRISGVRVGRVKSKEPDPRTGLTDTTIEIEPRFAPIPRDARAILRQKTLMGETYVELTPGHRSAGFVPDGGRLPRGQVAPTVELDEILRTLDPRTRRALQVWLDQQGRAVERRGGDINTALASLAPFADKTDEVLAILRREEAATRGLVRDTGAVFEALSERSGQLRGLVTNSNRVFATTARRDRQLEEAIRAFPTFLDESRVTVERLSRFARDTNPLVTQLRPAAREISPTFRELGALSPDLKALLVDLDPLIRVSRQGLPAVQRVLDDTRPLLAGIDPFMRSFIPIIEYLSLYRREIAAFFANDVAVTQASEPSAILGRAVHYLRVTNPLNPENLTAYPKRLATNRSNPYPLPGSLLDVVQGGLRVFGSYLCQPGNAVPTLSPSTPQPLLDRLRQIAYAGKAQSGEVPPAPVCREQAPLGSLVGSNTRYAQLERLP</sequence>
<feature type="domain" description="Mce/MlaD" evidence="2">
    <location>
        <begin position="41"/>
        <end position="120"/>
    </location>
</feature>
<organism evidence="3 4">
    <name type="scientific">Thermoleophilum album</name>
    <dbReference type="NCBI Taxonomy" id="29539"/>
    <lineage>
        <taxon>Bacteria</taxon>
        <taxon>Bacillati</taxon>
        <taxon>Actinomycetota</taxon>
        <taxon>Thermoleophilia</taxon>
        <taxon>Thermoleophilales</taxon>
        <taxon>Thermoleophilaceae</taxon>
        <taxon>Thermoleophilum</taxon>
    </lineage>
</organism>
<accession>A0A1H6FMM2</accession>
<dbReference type="OrthoDB" id="338143at2"/>